<keyword evidence="8" id="KW-0472">Membrane</keyword>
<evidence type="ECO:0000313" key="12">
    <source>
        <dbReference type="Proteomes" id="UP000291343"/>
    </source>
</evidence>
<keyword evidence="6" id="KW-0325">Glycoprotein</keyword>
<evidence type="ECO:0000259" key="9">
    <source>
        <dbReference type="PROSITE" id="PS50184"/>
    </source>
</evidence>
<proteinExistence type="inferred from homology"/>
<dbReference type="Gene3D" id="6.20.200.20">
    <property type="match status" value="2"/>
</dbReference>
<dbReference type="Pfam" id="PF00093">
    <property type="entry name" value="VWC"/>
    <property type="match status" value="3"/>
</dbReference>
<feature type="domain" description="CHRD" evidence="10">
    <location>
        <begin position="282"/>
        <end position="413"/>
    </location>
</feature>
<dbReference type="InParanoid" id="A0A482XI30"/>
<evidence type="ECO:0000256" key="5">
    <source>
        <dbReference type="ARBA" id="ARBA00022737"/>
    </source>
</evidence>
<dbReference type="PIRSF" id="PIRSF002496">
    <property type="entry name" value="Chordin"/>
    <property type="match status" value="1"/>
</dbReference>
<dbReference type="PROSITE" id="PS01208">
    <property type="entry name" value="VWFC_1"/>
    <property type="match status" value="1"/>
</dbReference>
<evidence type="ECO:0008006" key="13">
    <source>
        <dbReference type="Google" id="ProtNLM"/>
    </source>
</evidence>
<dbReference type="STRING" id="195883.A0A482XI30"/>
<dbReference type="PANTHER" id="PTHR46526:SF1">
    <property type="entry name" value="CHORDIN"/>
    <property type="match status" value="1"/>
</dbReference>
<dbReference type="InterPro" id="IPR010895">
    <property type="entry name" value="CHRD"/>
</dbReference>
<feature type="transmembrane region" description="Helical" evidence="8">
    <location>
        <begin position="7"/>
        <end position="25"/>
    </location>
</feature>
<name>A0A482XI30_LAOST</name>
<dbReference type="SMART" id="SM00214">
    <property type="entry name" value="VWC"/>
    <property type="match status" value="3"/>
</dbReference>
<dbReference type="AlphaFoldDB" id="A0A482XI30"/>
<dbReference type="PROSITE" id="PS50184">
    <property type="entry name" value="VWFC_2"/>
    <property type="match status" value="2"/>
</dbReference>
<evidence type="ECO:0000313" key="11">
    <source>
        <dbReference type="EMBL" id="RZF45169.1"/>
    </source>
</evidence>
<dbReference type="InterPro" id="IPR001007">
    <property type="entry name" value="VWF_dom"/>
</dbReference>
<dbReference type="PROSITE" id="PS50933">
    <property type="entry name" value="CHRD"/>
    <property type="match status" value="3"/>
</dbReference>
<dbReference type="GO" id="GO:0009953">
    <property type="term" value="P:dorsal/ventral pattern formation"/>
    <property type="evidence" value="ECO:0007669"/>
    <property type="project" value="TreeGrafter"/>
</dbReference>
<accession>A0A482XI30</accession>
<reference evidence="11 12" key="1">
    <citation type="journal article" date="2017" name="Gigascience">
        <title>Genome sequence of the small brown planthopper, Laodelphax striatellus.</title>
        <authorList>
            <person name="Zhu J."/>
            <person name="Jiang F."/>
            <person name="Wang X."/>
            <person name="Yang P."/>
            <person name="Bao Y."/>
            <person name="Zhao W."/>
            <person name="Wang W."/>
            <person name="Lu H."/>
            <person name="Wang Q."/>
            <person name="Cui N."/>
            <person name="Li J."/>
            <person name="Chen X."/>
            <person name="Luo L."/>
            <person name="Yu J."/>
            <person name="Kang L."/>
            <person name="Cui F."/>
        </authorList>
    </citation>
    <scope>NUCLEOTIDE SEQUENCE [LARGE SCALE GENOMIC DNA]</scope>
    <source>
        <strain evidence="11">Lst14</strain>
    </source>
</reference>
<protein>
    <recommendedName>
        <fullName evidence="13">VWFC domain-containing protein</fullName>
    </recommendedName>
</protein>
<dbReference type="GO" id="GO:0048731">
    <property type="term" value="P:system development"/>
    <property type="evidence" value="ECO:0007669"/>
    <property type="project" value="UniProtKB-ARBA"/>
</dbReference>
<gene>
    <name evidence="11" type="ORF">LSTR_LSTR007132</name>
</gene>
<keyword evidence="4" id="KW-0964">Secreted</keyword>
<dbReference type="InterPro" id="IPR016353">
    <property type="entry name" value="Chordin"/>
</dbReference>
<feature type="domain" description="VWFC" evidence="9">
    <location>
        <begin position="755"/>
        <end position="823"/>
    </location>
</feature>
<dbReference type="PANTHER" id="PTHR46526">
    <property type="entry name" value="CHORDIN"/>
    <property type="match status" value="1"/>
</dbReference>
<dbReference type="GO" id="GO:0005615">
    <property type="term" value="C:extracellular space"/>
    <property type="evidence" value="ECO:0007669"/>
    <property type="project" value="TreeGrafter"/>
</dbReference>
<dbReference type="GO" id="GO:0036122">
    <property type="term" value="F:BMP binding"/>
    <property type="evidence" value="ECO:0007669"/>
    <property type="project" value="TreeGrafter"/>
</dbReference>
<comment type="caution">
    <text evidence="11">The sequence shown here is derived from an EMBL/GenBank/DDBJ whole genome shotgun (WGS) entry which is preliminary data.</text>
</comment>
<evidence type="ECO:0000256" key="6">
    <source>
        <dbReference type="ARBA" id="ARBA00023180"/>
    </source>
</evidence>
<evidence type="ECO:0000256" key="7">
    <source>
        <dbReference type="PROSITE-ProRule" id="PRU00230"/>
    </source>
</evidence>
<dbReference type="InterPro" id="IPR052278">
    <property type="entry name" value="Chordin-like_regulators"/>
</dbReference>
<feature type="domain" description="VWFC" evidence="9">
    <location>
        <begin position="685"/>
        <end position="744"/>
    </location>
</feature>
<dbReference type="GO" id="GO:0030514">
    <property type="term" value="P:negative regulation of BMP signaling pathway"/>
    <property type="evidence" value="ECO:0007669"/>
    <property type="project" value="TreeGrafter"/>
</dbReference>
<dbReference type="EMBL" id="QKKF02009718">
    <property type="protein sequence ID" value="RZF45169.1"/>
    <property type="molecule type" value="Genomic_DNA"/>
</dbReference>
<organism evidence="11 12">
    <name type="scientific">Laodelphax striatellus</name>
    <name type="common">Small brown planthopper</name>
    <name type="synonym">Delphax striatella</name>
    <dbReference type="NCBI Taxonomy" id="195883"/>
    <lineage>
        <taxon>Eukaryota</taxon>
        <taxon>Metazoa</taxon>
        <taxon>Ecdysozoa</taxon>
        <taxon>Arthropoda</taxon>
        <taxon>Hexapoda</taxon>
        <taxon>Insecta</taxon>
        <taxon>Pterygota</taxon>
        <taxon>Neoptera</taxon>
        <taxon>Paraneoptera</taxon>
        <taxon>Hemiptera</taxon>
        <taxon>Auchenorrhyncha</taxon>
        <taxon>Fulgoroidea</taxon>
        <taxon>Delphacidae</taxon>
        <taxon>Criomorphinae</taxon>
        <taxon>Laodelphax</taxon>
    </lineage>
</organism>
<comment type="similarity">
    <text evidence="2">Belongs to the chordin family.</text>
</comment>
<keyword evidence="12" id="KW-1185">Reference proteome</keyword>
<keyword evidence="3 7" id="KW-0217">Developmental protein</keyword>
<keyword evidence="5" id="KW-0677">Repeat</keyword>
<evidence type="ECO:0000256" key="2">
    <source>
        <dbReference type="ARBA" id="ARBA00007156"/>
    </source>
</evidence>
<dbReference type="SUPFAM" id="SSF57603">
    <property type="entry name" value="FnI-like domain"/>
    <property type="match status" value="3"/>
</dbReference>
<dbReference type="SMART" id="SM00754">
    <property type="entry name" value="CHRD"/>
    <property type="match status" value="2"/>
</dbReference>
<dbReference type="FunCoup" id="A0A482XI30">
    <property type="interactions" value="73"/>
</dbReference>
<evidence type="ECO:0000256" key="3">
    <source>
        <dbReference type="ARBA" id="ARBA00022473"/>
    </source>
</evidence>
<evidence type="ECO:0000259" key="10">
    <source>
        <dbReference type="PROSITE" id="PS50933"/>
    </source>
</evidence>
<feature type="domain" description="CHRD" evidence="10">
    <location>
        <begin position="534"/>
        <end position="659"/>
    </location>
</feature>
<dbReference type="Proteomes" id="UP000291343">
    <property type="component" value="Unassembled WGS sequence"/>
</dbReference>
<keyword evidence="8" id="KW-0812">Transmembrane</keyword>
<evidence type="ECO:0000256" key="1">
    <source>
        <dbReference type="ARBA" id="ARBA00004613"/>
    </source>
</evidence>
<evidence type="ECO:0000256" key="4">
    <source>
        <dbReference type="ARBA" id="ARBA00022525"/>
    </source>
</evidence>
<comment type="subcellular location">
    <subcellularLocation>
        <location evidence="1">Secreted</location>
    </subcellularLocation>
</comment>
<sequence>MLARQQQVLGWFSVLWIFIFAFVTLPDRNSVICARRHLPLHGDDMFRKSQHAAECQFGKQLRELGSSWFADLGPPFGVMYCIKCECLPYQKKRRVVGKVHCRNIKNECPKPSCDEPVLAPGRCCKVCPGDLDSPDIVDDPTTVVSGDDEKNTKHFAALLTNRNQMDSSDMMMLSATGNFKQYVATGRFMFHKRNLYYSFYTSNAVRPRGLQFVDLKGNILEEQVLAAGSVYQNKTGKICGVWRRIPREYRRLIRDEKLLVVLLWDKAELTITGQLYRYRSLTTELFSVLLEGSNQLAGLGPPQGGTALVSVSTTAPSLHLTIIFTGLFGGDEIQGGKEGTVSVKLASLDGKTIVIDETLKLDKPSADLNTIEVRSAVSHQDLHLLSHLQLQLLITNSKQPHLVVGGSVLPRTTCEIYVANIVAHSTDAVASPNTAVSGLSWVFVNKEGALDYHVLLEGGDPDMKLSLVVDRRHQDIASLTPTLSKDGWANGTSSVLGLRNLDHLYSGELAWQVVGGGGGGGGRLSGRPLADARDASAPSLLLRTSNSTSWQSADKSTGMVWAAVDVECNLHYELTLAGLSPTPDHPLQLYLEEVPFIAPGAPVSHRLLQEFSTSNVEDFILGLTPQELMRLDSGVVYFEVKDAKSGESVMRGQWKEVTIPTSCLPLYTENQLPTLNDEAGISRDTGCFHGDRFHEEGAQWMSQVDRCVMCTCHSNRVTCDAVQCPTLTCDKPVTRPEACCAVCDNNAVETNATIGQCQLAGQSYRPGATWHPYIPPNGFDTCTTCSCNATSLKVSCHRTVCPQLHCEERIAVRHPGACCRVCPLGSATSTLDPGWMGEQATGPRSKSDILAAGGCNYPIGGPFENGEQWHPRVYSQGEVKWVKCHCKDGKVRCERSRGKHM</sequence>
<dbReference type="OrthoDB" id="9829321at2759"/>
<evidence type="ECO:0000256" key="8">
    <source>
        <dbReference type="SAM" id="Phobius"/>
    </source>
</evidence>
<feature type="domain" description="CHRD" evidence="10">
    <location>
        <begin position="151"/>
        <end position="280"/>
    </location>
</feature>
<keyword evidence="8" id="KW-1133">Transmembrane helix</keyword>